<dbReference type="RefSeq" id="WP_386833667.1">
    <property type="nucleotide sequence ID" value="NZ_JBHUNP010000001.1"/>
</dbReference>
<dbReference type="SMART" id="SM01360">
    <property type="entry name" value="A2M"/>
    <property type="match status" value="1"/>
</dbReference>
<protein>
    <submittedName>
        <fullName evidence="7">MG2 domain-containing protein</fullName>
    </submittedName>
</protein>
<reference evidence="8" key="1">
    <citation type="journal article" date="2019" name="Int. J. Syst. Evol. Microbiol.">
        <title>The Global Catalogue of Microorganisms (GCM) 10K type strain sequencing project: providing services to taxonomists for standard genome sequencing and annotation.</title>
        <authorList>
            <consortium name="The Broad Institute Genomics Platform"/>
            <consortium name="The Broad Institute Genome Sequencing Center for Infectious Disease"/>
            <person name="Wu L."/>
            <person name="Ma J."/>
        </authorList>
    </citation>
    <scope>NUCLEOTIDE SEQUENCE [LARGE SCALE GENOMIC DNA]</scope>
    <source>
        <strain evidence="8">CCM 7427</strain>
    </source>
</reference>
<evidence type="ECO:0000313" key="8">
    <source>
        <dbReference type="Proteomes" id="UP001597521"/>
    </source>
</evidence>
<dbReference type="Pfam" id="PF17972">
    <property type="entry name" value="bMG5"/>
    <property type="match status" value="1"/>
</dbReference>
<dbReference type="SMART" id="SM01419">
    <property type="entry name" value="Thiol-ester_cl"/>
    <property type="match status" value="1"/>
</dbReference>
<keyword evidence="3" id="KW-0677">Repeat</keyword>
<evidence type="ECO:0000259" key="6">
    <source>
        <dbReference type="PROSITE" id="PS50948"/>
    </source>
</evidence>
<dbReference type="InterPro" id="IPR041462">
    <property type="entry name" value="Bact_A2M_MG6"/>
</dbReference>
<dbReference type="InterPro" id="IPR047565">
    <property type="entry name" value="Alpha-macroglob_thiol-ester_cl"/>
</dbReference>
<evidence type="ECO:0000256" key="3">
    <source>
        <dbReference type="ARBA" id="ARBA00022737"/>
    </source>
</evidence>
<keyword evidence="8" id="KW-1185">Reference proteome</keyword>
<dbReference type="Proteomes" id="UP001597521">
    <property type="component" value="Unassembled WGS sequence"/>
</dbReference>
<dbReference type="InterPro" id="IPR002890">
    <property type="entry name" value="MG2"/>
</dbReference>
<feature type="domain" description="Apple" evidence="6">
    <location>
        <begin position="26"/>
        <end position="93"/>
    </location>
</feature>
<keyword evidence="2 5" id="KW-0732">Signal</keyword>
<dbReference type="Pfam" id="PF01835">
    <property type="entry name" value="MG2"/>
    <property type="match status" value="1"/>
</dbReference>
<dbReference type="PIRSF" id="PIRSF038980">
    <property type="entry name" value="A2M_bac"/>
    <property type="match status" value="1"/>
</dbReference>
<accession>A0ABW5QL65</accession>
<organism evidence="7 8">
    <name type="scientific">Devosia albogilva</name>
    <dbReference type="NCBI Taxonomy" id="429726"/>
    <lineage>
        <taxon>Bacteria</taxon>
        <taxon>Pseudomonadati</taxon>
        <taxon>Pseudomonadota</taxon>
        <taxon>Alphaproteobacteria</taxon>
        <taxon>Hyphomicrobiales</taxon>
        <taxon>Devosiaceae</taxon>
        <taxon>Devosia</taxon>
    </lineage>
</organism>
<evidence type="ECO:0000256" key="5">
    <source>
        <dbReference type="SAM" id="SignalP"/>
    </source>
</evidence>
<dbReference type="Gene3D" id="1.25.40.10">
    <property type="entry name" value="Tetratricopeptide repeat domain"/>
    <property type="match status" value="1"/>
</dbReference>
<evidence type="ECO:0000256" key="1">
    <source>
        <dbReference type="ARBA" id="ARBA00010556"/>
    </source>
</evidence>
<evidence type="ECO:0000256" key="2">
    <source>
        <dbReference type="ARBA" id="ARBA00022729"/>
    </source>
</evidence>
<dbReference type="SUPFAM" id="SSF57414">
    <property type="entry name" value="Hairpin loop containing domain-like"/>
    <property type="match status" value="1"/>
</dbReference>
<dbReference type="PANTHER" id="PTHR40094">
    <property type="entry name" value="ALPHA-2-MACROGLOBULIN HOMOLOG"/>
    <property type="match status" value="1"/>
</dbReference>
<dbReference type="InterPro" id="IPR001599">
    <property type="entry name" value="Macroglobln_a2"/>
</dbReference>
<dbReference type="InterPro" id="IPR008930">
    <property type="entry name" value="Terpenoid_cyclase/PrenylTrfase"/>
</dbReference>
<dbReference type="Pfam" id="PF00024">
    <property type="entry name" value="PAN_1"/>
    <property type="match status" value="1"/>
</dbReference>
<dbReference type="Pfam" id="PF21142">
    <property type="entry name" value="A2M_bMG2"/>
    <property type="match status" value="1"/>
</dbReference>
<dbReference type="PROSITE" id="PS50948">
    <property type="entry name" value="PAN"/>
    <property type="match status" value="1"/>
</dbReference>
<dbReference type="Gene3D" id="3.50.4.10">
    <property type="entry name" value="Hepatocyte Growth Factor"/>
    <property type="match status" value="1"/>
</dbReference>
<dbReference type="InterPro" id="IPR041203">
    <property type="entry name" value="Bact_A2M_MG5"/>
</dbReference>
<comment type="similarity">
    <text evidence="1">Belongs to the protease inhibitor I39 (alpha-2-macroglobulin) family. Bacterial alpha-2-macroglobulin subfamily.</text>
</comment>
<dbReference type="Pfam" id="PF17962">
    <property type="entry name" value="bMG6"/>
    <property type="match status" value="1"/>
</dbReference>
<evidence type="ECO:0000313" key="7">
    <source>
        <dbReference type="EMBL" id="MFD2648482.1"/>
    </source>
</evidence>
<dbReference type="CDD" id="cd02891">
    <property type="entry name" value="A2M_like"/>
    <property type="match status" value="1"/>
</dbReference>
<dbReference type="InterPro" id="IPR041246">
    <property type="entry name" value="Bact_MG10"/>
</dbReference>
<dbReference type="InterPro" id="IPR011990">
    <property type="entry name" value="TPR-like_helical_dom_sf"/>
</dbReference>
<dbReference type="InterPro" id="IPR019734">
    <property type="entry name" value="TPR_rpt"/>
</dbReference>
<feature type="signal peptide" evidence="5">
    <location>
        <begin position="1"/>
        <end position="26"/>
    </location>
</feature>
<dbReference type="InterPro" id="IPR011625">
    <property type="entry name" value="A2M_N_BRD"/>
</dbReference>
<dbReference type="InterPro" id="IPR003609">
    <property type="entry name" value="Pan_app"/>
</dbReference>
<proteinExistence type="inferred from homology"/>
<dbReference type="InterPro" id="IPR021868">
    <property type="entry name" value="Alpha_2_Macroglob_MG3"/>
</dbReference>
<dbReference type="CDD" id="cd21631">
    <property type="entry name" value="RHH_CopG_NikR-like"/>
    <property type="match status" value="1"/>
</dbReference>
<dbReference type="Pfam" id="PF11974">
    <property type="entry name" value="bMG3"/>
    <property type="match status" value="1"/>
</dbReference>
<name>A0ABW5QL65_9HYPH</name>
<dbReference type="Pfam" id="PF07703">
    <property type="entry name" value="A2M_BRD"/>
    <property type="match status" value="1"/>
</dbReference>
<dbReference type="Gene3D" id="1.50.10.20">
    <property type="match status" value="1"/>
</dbReference>
<feature type="chain" id="PRO_5047502767" evidence="5">
    <location>
        <begin position="27"/>
        <end position="1831"/>
    </location>
</feature>
<keyword evidence="4" id="KW-1015">Disulfide bond</keyword>
<evidence type="ECO:0000256" key="4">
    <source>
        <dbReference type="ARBA" id="ARBA00023157"/>
    </source>
</evidence>
<dbReference type="InterPro" id="IPR051802">
    <property type="entry name" value="YfhM-like"/>
</dbReference>
<dbReference type="SUPFAM" id="SSF48452">
    <property type="entry name" value="TPR-like"/>
    <property type="match status" value="1"/>
</dbReference>
<gene>
    <name evidence="7" type="ORF">ACFSX5_11825</name>
</gene>
<dbReference type="SMART" id="SM01359">
    <property type="entry name" value="A2M_N_2"/>
    <property type="match status" value="1"/>
</dbReference>
<dbReference type="CDD" id="cd01100">
    <property type="entry name" value="APPLE_Factor_XI_like"/>
    <property type="match status" value="1"/>
</dbReference>
<comment type="caution">
    <text evidence="7">The sequence shown here is derived from an EMBL/GenBank/DDBJ whole genome shotgun (WGS) entry which is preliminary data.</text>
</comment>
<dbReference type="InterPro" id="IPR049120">
    <property type="entry name" value="A2M_bMG2"/>
</dbReference>
<dbReference type="Pfam" id="PF17973">
    <property type="entry name" value="bMG10"/>
    <property type="match status" value="1"/>
</dbReference>
<dbReference type="Pfam" id="PF00207">
    <property type="entry name" value="A2M"/>
    <property type="match status" value="1"/>
</dbReference>
<dbReference type="EMBL" id="JBHUNP010000001">
    <property type="protein sequence ID" value="MFD2648482.1"/>
    <property type="molecule type" value="Genomic_DNA"/>
</dbReference>
<dbReference type="PANTHER" id="PTHR40094:SF1">
    <property type="entry name" value="UBIQUITIN DOMAIN-CONTAINING PROTEIN"/>
    <property type="match status" value="1"/>
</dbReference>
<dbReference type="InterPro" id="IPR026284">
    <property type="entry name" value="A2MG_proteobact"/>
</dbReference>
<dbReference type="Gene3D" id="2.60.40.1930">
    <property type="match status" value="1"/>
</dbReference>
<sequence length="1831" mass="195603">MQQTRLWVRWFGAAMLMLAGALPATAADPKITLLPSTDLPGFDYSISRNTTLEACQAACADDRICRAFTFNEQSRWCFLKGTVGEETAYEGATSGRVVRSPTPAVTQVVRQAELPFPADYIISTARDLVDELPTTDAPPPKATYAGLVSAGDTAMSEDNPAAAIISYRQALGINGNDPAVWLALADAVLSRLEHIADTENSSRSELIRVAGAAAMNAFLRAESIEERASGLRALAYAIEFREMYREAIATYRASLALVPNEVLQAHLDEVVAQHGFAITSHQVDSDGATPRVCVVFSDPLSRSGADLASYVVVPDAPQAAIETTEDQICVEGLEHGRRYAIRFRAGLSSADGETLGKDVALDVYVPDRAAFVGFANTAYVMPSGLAGGLPISSVNAETAEIMIYRIGDRSIAMAVRDGVFAGDLSQYSAENMALETGELVFEGEVDLTQGERNAMTTTAVPVGEAIGTMQPGAYVITARVKGEEGEYWRDLATQWFIVTDLGLTTIQGDDGVHAFVRGLTSAEPVEGASVRLVARNNEILGEATTDADGRAIFAPGLARGEGGRAPQLLVAETGEGDYAFLDLSRPAFDLNDRGVEGRPSPGPLDVFATTERGVYRPGETVFFTALLRDERANAVTGMPLTLEVERPDGVVANRQVLNEEGEGGYFTALPMAAEAMRGSWTLRLYADPDAASLSSTSFLVEDFEPERLAFELSAPEGAMIPGEATEIDVAAKYLYGATAPNLAVEADAIVRPRTTLPDFPGYTFGREDDTTETSREPLGVVAYTDDTGAAVAEIVLPEPASTTRPLEAQVLLRLVDTNGRTVERSITRPVEASGDRLGIRPAFSDPSGIEEGSEARFDIIAVSPDNEAVAKKGVRWSLSRIETSYQWYRDGSSWRWESITTPREVDSGTVDIPEGGPASVGANVRWGLYRLEVETGGRNPHSSSYEFYAGYYYAEAGSNTPDTLEVALDKPSYRVGDTAQLRLDPQFAGTALVMVVDNRIISMEAVDVPGGGTTVPLPVTEEWGPGAYVTAALYRPADAAQKRMPARALGLAFADVDPGDRKLDVTLDVPEETLPRQSLEVTVELGNVAAGTEAYVAVAAVDLGILNLTNFQVPAPDDWYFGQRQLGVEIRDLYGQLIDPTQGLPGALRSGGDGGGSRLGTPPPTTVLVAQHSGIVEVDENGNATVTFDMPDFAGTVRVMAMAWTADAVGHASADVIVRDPVVVTLSPPRFLRVGDESRLLVEVNNVSGEAGTYSVGLSLGDGISTDAENTEMELAEGERTSLDLTLSGTAIGDVPVVVTLTQPDGSTLTKELLLGVRPVSAMTMSRRLLPLPAGETVTVGPDYLQDYLEDTGEITLAIGPLARLDVPGLLQSLSRYPYGCAEQVSSRALPLLYLEEVASRIGLGEDGEIDKTVADAITAILAKQSSSGGFGLWGPYDGGDFWLDGFVTDFLMRARDQGYDVPELALTRALDSLANQLSYASDFDKGGEDIAYALYDLARAGRAAIGDLRYYHEARLDAFATPLAQAQLGAALALYGDQTRAAQAFEAALDNLRTPDTRDYRPDYGSHMRDLAGVIALAAEFHPEGLDLVALTNQLAKLRDRSDYTSTQEDTWTLLAAAALGRDAGDGSVTVAGEAATGAVYRKLTAAELGDGIEVANTGNDATEVMVSTSGYPVEPPEASANGFELRRTYYLPDGTEIDPTTTVLTQNERLVVVIDMWVDDLGSGQYLVADPLPAGFEIENPNLSAGEGASDFDWLQLNSPVHVESRTDQYVAAFRFFSEPEGPITTGYMVRATSPGTFVLPGTTVEDMYRPERRAVLGSGEVEVTPAGR</sequence>
<dbReference type="SMART" id="SM00028">
    <property type="entry name" value="TPR"/>
    <property type="match status" value="3"/>
</dbReference>
<dbReference type="InterPro" id="IPR000177">
    <property type="entry name" value="Apple"/>
</dbReference>
<dbReference type="SMART" id="SM00223">
    <property type="entry name" value="APPLE"/>
    <property type="match status" value="1"/>
</dbReference>
<dbReference type="SUPFAM" id="SSF48239">
    <property type="entry name" value="Terpenoid cyclases/Protein prenyltransferases"/>
    <property type="match status" value="1"/>
</dbReference>